<proteinExistence type="predicted"/>
<gene>
    <name evidence="1" type="ORF">SAMN05421880_11821</name>
</gene>
<sequence>MPLTEGYDIVLEQVKRDGLPENRAIWKYIVTLPPGVYKEVCIDFKGKIEGLTNPANIFGEKATDATGVLEWGGSRTSIDTFGTDPKQVDLTFVCLKAKKDSFFGAQFKLNFIGPSKGAPSGVSLHTNELVRLEEDDTKVGYAWVNHGVKDGQEAPLAFLPVTDKPVPSDQIVVATAEPVSMSLSAAQLTVTNRGLFVPSSISVHLEDEVDLSQILESRIAKLSIREILESPLASLLGLTDAQWKTLGKTLNVSTVGELLSNELIDRLTSLRRVIASQRSGE</sequence>
<keyword evidence="2" id="KW-1185">Reference proteome</keyword>
<evidence type="ECO:0000313" key="2">
    <source>
        <dbReference type="Proteomes" id="UP000199561"/>
    </source>
</evidence>
<name>A0A1I4RAI6_9PROT</name>
<protein>
    <submittedName>
        <fullName evidence="1">Uncharacterized protein</fullName>
    </submittedName>
</protein>
<reference evidence="1 2" key="1">
    <citation type="submission" date="2016-10" db="EMBL/GenBank/DDBJ databases">
        <authorList>
            <person name="de Groot N.N."/>
        </authorList>
    </citation>
    <scope>NUCLEOTIDE SEQUENCE [LARGE SCALE GENOMIC DNA]</scope>
    <source>
        <strain evidence="1 2">Nm146</strain>
    </source>
</reference>
<accession>A0A1I4RAI6</accession>
<dbReference type="EMBL" id="FOUF01000018">
    <property type="protein sequence ID" value="SFM48923.1"/>
    <property type="molecule type" value="Genomic_DNA"/>
</dbReference>
<dbReference type="AlphaFoldDB" id="A0A1I4RAI6"/>
<evidence type="ECO:0000313" key="1">
    <source>
        <dbReference type="EMBL" id="SFM48923.1"/>
    </source>
</evidence>
<dbReference type="Proteomes" id="UP000199561">
    <property type="component" value="Unassembled WGS sequence"/>
</dbReference>
<organism evidence="1 2">
    <name type="scientific">Nitrosomonas nitrosa</name>
    <dbReference type="NCBI Taxonomy" id="52442"/>
    <lineage>
        <taxon>Bacteria</taxon>
        <taxon>Pseudomonadati</taxon>
        <taxon>Pseudomonadota</taxon>
        <taxon>Betaproteobacteria</taxon>
        <taxon>Nitrosomonadales</taxon>
        <taxon>Nitrosomonadaceae</taxon>
        <taxon>Nitrosomonas</taxon>
    </lineage>
</organism>
<dbReference type="RefSeq" id="WP_090669677.1">
    <property type="nucleotide sequence ID" value="NZ_FOUF01000018.1"/>
</dbReference>